<feature type="compositionally biased region" description="Gly residues" evidence="1">
    <location>
        <begin position="79"/>
        <end position="94"/>
    </location>
</feature>
<feature type="region of interest" description="Disordered" evidence="1">
    <location>
        <begin position="1"/>
        <end position="94"/>
    </location>
</feature>
<sequence>MRATVGSSSAGMRASRATKPLGGGSCAPVACVWPPREAAPPQQRRAPRPAAAATDSPRTASGAAASTSSGPAMVPAASAGGGGSSTGASGGGGGGLPYKRPNVSLFDALKFNGPAPELVNGRLAMVGLLAVARAEAETGQTALQLLQHGTPWQYAGAALWVWASMVPILSGARHEAFGMFTPRAEYANARAAMLGWAVLLALEHKAGVPFF</sequence>
<dbReference type="EMBL" id="BDRX01000004">
    <property type="protein sequence ID" value="GBF88350.1"/>
    <property type="molecule type" value="Genomic_DNA"/>
</dbReference>
<dbReference type="InParanoid" id="A0A2V0NRZ9"/>
<comment type="caution">
    <text evidence="2">The sequence shown here is derived from an EMBL/GenBank/DDBJ whole genome shotgun (WGS) entry which is preliminary data.</text>
</comment>
<evidence type="ECO:0000313" key="2">
    <source>
        <dbReference type="EMBL" id="GBF88350.1"/>
    </source>
</evidence>
<dbReference type="Proteomes" id="UP000247498">
    <property type="component" value="Unassembled WGS sequence"/>
</dbReference>
<gene>
    <name evidence="2" type="ORF">Rsub_01062</name>
</gene>
<organism evidence="2 3">
    <name type="scientific">Raphidocelis subcapitata</name>
    <dbReference type="NCBI Taxonomy" id="307507"/>
    <lineage>
        <taxon>Eukaryota</taxon>
        <taxon>Viridiplantae</taxon>
        <taxon>Chlorophyta</taxon>
        <taxon>core chlorophytes</taxon>
        <taxon>Chlorophyceae</taxon>
        <taxon>CS clade</taxon>
        <taxon>Sphaeropleales</taxon>
        <taxon>Selenastraceae</taxon>
        <taxon>Raphidocelis</taxon>
    </lineage>
</organism>
<dbReference type="SUPFAM" id="SSF103511">
    <property type="entry name" value="Chlorophyll a-b binding protein"/>
    <property type="match status" value="1"/>
</dbReference>
<dbReference type="AlphaFoldDB" id="A0A2V0NRZ9"/>
<dbReference type="OrthoDB" id="513190at2759"/>
<evidence type="ECO:0000256" key="1">
    <source>
        <dbReference type="SAM" id="MobiDB-lite"/>
    </source>
</evidence>
<proteinExistence type="predicted"/>
<accession>A0A2V0NRZ9</accession>
<reference evidence="2 3" key="1">
    <citation type="journal article" date="2018" name="Sci. Rep.">
        <title>Raphidocelis subcapitata (=Pseudokirchneriella subcapitata) provides an insight into genome evolution and environmental adaptations in the Sphaeropleales.</title>
        <authorList>
            <person name="Suzuki S."/>
            <person name="Yamaguchi H."/>
            <person name="Nakajima N."/>
            <person name="Kawachi M."/>
        </authorList>
    </citation>
    <scope>NUCLEOTIDE SEQUENCE [LARGE SCALE GENOMIC DNA]</scope>
    <source>
        <strain evidence="2 3">NIES-35</strain>
    </source>
</reference>
<name>A0A2V0NRZ9_9CHLO</name>
<dbReference type="STRING" id="307507.A0A2V0NRZ9"/>
<protein>
    <submittedName>
        <fullName evidence="2">Uncharacterized protein</fullName>
    </submittedName>
</protein>
<evidence type="ECO:0000313" key="3">
    <source>
        <dbReference type="Proteomes" id="UP000247498"/>
    </source>
</evidence>
<feature type="compositionally biased region" description="Low complexity" evidence="1">
    <location>
        <begin position="34"/>
        <end position="78"/>
    </location>
</feature>
<keyword evidence="3" id="KW-1185">Reference proteome</keyword>
<feature type="compositionally biased region" description="Low complexity" evidence="1">
    <location>
        <begin position="1"/>
        <end position="17"/>
    </location>
</feature>